<evidence type="ECO:0000313" key="2">
    <source>
        <dbReference type="Proteomes" id="UP000232323"/>
    </source>
</evidence>
<sequence length="229" mass="24413">MTKDGPPPVGLCLLTCREAMDLKTHVVRLFASHPMDIIEVCEVEGGTVKGGIACCIGKDMQITAAPAALEKTCRLLRLLLHWKRHADYCGCCCIGKDMQITAAAAASFCLSSAADNHVVTTCQIFTNLPADKRNTSPPADMITASAVLTMPAQHLLSQGASTAAGLPLLKLTTCLSPTSRPPGFSVIPCSEVVKQGCLSRALKLPAVSSNRHDGRRGKHSRDWTVLLQH</sequence>
<dbReference type="EMBL" id="BEGY01000017">
    <property type="protein sequence ID" value="GAX76346.1"/>
    <property type="molecule type" value="Genomic_DNA"/>
</dbReference>
<gene>
    <name evidence="1" type="ORF">CEUSTIGMA_g3792.t1</name>
</gene>
<evidence type="ECO:0000313" key="1">
    <source>
        <dbReference type="EMBL" id="GAX76346.1"/>
    </source>
</evidence>
<name>A0A250WZX7_9CHLO</name>
<proteinExistence type="predicted"/>
<accession>A0A250WZX7</accession>
<organism evidence="1 2">
    <name type="scientific">Chlamydomonas eustigma</name>
    <dbReference type="NCBI Taxonomy" id="1157962"/>
    <lineage>
        <taxon>Eukaryota</taxon>
        <taxon>Viridiplantae</taxon>
        <taxon>Chlorophyta</taxon>
        <taxon>core chlorophytes</taxon>
        <taxon>Chlorophyceae</taxon>
        <taxon>CS clade</taxon>
        <taxon>Chlamydomonadales</taxon>
        <taxon>Chlamydomonadaceae</taxon>
        <taxon>Chlamydomonas</taxon>
    </lineage>
</organism>
<keyword evidence="2" id="KW-1185">Reference proteome</keyword>
<dbReference type="Proteomes" id="UP000232323">
    <property type="component" value="Unassembled WGS sequence"/>
</dbReference>
<comment type="caution">
    <text evidence="1">The sequence shown here is derived from an EMBL/GenBank/DDBJ whole genome shotgun (WGS) entry which is preliminary data.</text>
</comment>
<reference evidence="1 2" key="1">
    <citation type="submission" date="2017-08" db="EMBL/GenBank/DDBJ databases">
        <title>Acidophilic green algal genome provides insights into adaptation to an acidic environment.</title>
        <authorList>
            <person name="Hirooka S."/>
            <person name="Hirose Y."/>
            <person name="Kanesaki Y."/>
            <person name="Higuchi S."/>
            <person name="Fujiwara T."/>
            <person name="Onuma R."/>
            <person name="Era A."/>
            <person name="Ohbayashi R."/>
            <person name="Uzuka A."/>
            <person name="Nozaki H."/>
            <person name="Yoshikawa H."/>
            <person name="Miyagishima S.Y."/>
        </authorList>
    </citation>
    <scope>NUCLEOTIDE SEQUENCE [LARGE SCALE GENOMIC DNA]</scope>
    <source>
        <strain evidence="1 2">NIES-2499</strain>
    </source>
</reference>
<protein>
    <submittedName>
        <fullName evidence="1">Uncharacterized protein</fullName>
    </submittedName>
</protein>
<dbReference type="AlphaFoldDB" id="A0A250WZX7"/>